<feature type="transmembrane region" description="Helical" evidence="2">
    <location>
        <begin position="12"/>
        <end position="36"/>
    </location>
</feature>
<feature type="compositionally biased region" description="Low complexity" evidence="1">
    <location>
        <begin position="129"/>
        <end position="139"/>
    </location>
</feature>
<evidence type="ECO:0000256" key="2">
    <source>
        <dbReference type="SAM" id="Phobius"/>
    </source>
</evidence>
<dbReference type="InterPro" id="IPR003849">
    <property type="entry name" value="Preprotein_translocase_YajC"/>
</dbReference>
<keyword evidence="2" id="KW-0472">Membrane</keyword>
<gene>
    <name evidence="3" type="ORF">MIPYR_90062</name>
</gene>
<dbReference type="SMART" id="SM01323">
    <property type="entry name" value="YajC"/>
    <property type="match status" value="1"/>
</dbReference>
<proteinExistence type="predicted"/>
<evidence type="ECO:0008006" key="4">
    <source>
        <dbReference type="Google" id="ProtNLM"/>
    </source>
</evidence>
<feature type="region of interest" description="Disordered" evidence="1">
    <location>
        <begin position="126"/>
        <end position="152"/>
    </location>
</feature>
<protein>
    <recommendedName>
        <fullName evidence="4">Preprotein translocase subunit YajC</fullName>
    </recommendedName>
</protein>
<dbReference type="Pfam" id="PF02699">
    <property type="entry name" value="YajC"/>
    <property type="match status" value="1"/>
</dbReference>
<sequence>MTFATTQTTEPSGFALFFQQYGLLLMLLVLIVFMFWSSRRRAARTKIEQETKARQMVPGVKVLLQGGLYGTLVEFDGEDLSKPAQVELAPGFVVEVHSQAILRVVDPTEDVPAEDATLADAPAVETIDAEPAAPAAPLAGDNVPDADDKPKA</sequence>
<keyword evidence="2" id="KW-0812">Transmembrane</keyword>
<evidence type="ECO:0000313" key="3">
    <source>
        <dbReference type="EMBL" id="SBS75131.1"/>
    </source>
</evidence>
<keyword evidence="2" id="KW-1133">Transmembrane helix</keyword>
<name>A0A1Y5PG86_9MICO</name>
<evidence type="ECO:0000256" key="1">
    <source>
        <dbReference type="SAM" id="MobiDB-lite"/>
    </source>
</evidence>
<reference evidence="3" key="1">
    <citation type="submission" date="2016-03" db="EMBL/GenBank/DDBJ databases">
        <authorList>
            <person name="Ploux O."/>
        </authorList>
    </citation>
    <scope>NUCLEOTIDE SEQUENCE</scope>
    <source>
        <strain evidence="3">UC1</strain>
    </source>
</reference>
<accession>A0A1Y5PG86</accession>
<dbReference type="RefSeq" id="WP_295578304.1">
    <property type="nucleotide sequence ID" value="NZ_FLQR01000013.1"/>
</dbReference>
<dbReference type="EMBL" id="FLQR01000013">
    <property type="protein sequence ID" value="SBS75131.1"/>
    <property type="molecule type" value="Genomic_DNA"/>
</dbReference>
<organism evidence="3">
    <name type="scientific">uncultured Microbacterium sp</name>
    <dbReference type="NCBI Taxonomy" id="191216"/>
    <lineage>
        <taxon>Bacteria</taxon>
        <taxon>Bacillati</taxon>
        <taxon>Actinomycetota</taxon>
        <taxon>Actinomycetes</taxon>
        <taxon>Micrococcales</taxon>
        <taxon>Microbacteriaceae</taxon>
        <taxon>Microbacterium</taxon>
        <taxon>environmental samples</taxon>
    </lineage>
</organism>
<dbReference type="AlphaFoldDB" id="A0A1Y5PG86"/>